<comment type="caution">
    <text evidence="1">The sequence shown here is derived from an EMBL/GenBank/DDBJ whole genome shotgun (WGS) entry which is preliminary data.</text>
</comment>
<accession>A0ABU8PGF7</accession>
<dbReference type="PANTHER" id="PTHR39166">
    <property type="entry name" value="BLL1166 PROTEIN"/>
    <property type="match status" value="1"/>
</dbReference>
<dbReference type="EMBL" id="JBBGZH010000001">
    <property type="protein sequence ID" value="MEJ5020739.1"/>
    <property type="molecule type" value="Genomic_DNA"/>
</dbReference>
<keyword evidence="2" id="KW-1185">Reference proteome</keyword>
<dbReference type="PANTHER" id="PTHR39166:SF1">
    <property type="entry name" value="BLL1166 PROTEIN"/>
    <property type="match status" value="1"/>
</dbReference>
<dbReference type="Proteomes" id="UP001375812">
    <property type="component" value="Unassembled WGS sequence"/>
</dbReference>
<proteinExistence type="predicted"/>
<dbReference type="InterPro" id="IPR009267">
    <property type="entry name" value="NTP_transf_6"/>
</dbReference>
<gene>
    <name evidence="1" type="ORF">WH297_13485</name>
</gene>
<evidence type="ECO:0000313" key="1">
    <source>
        <dbReference type="EMBL" id="MEJ5020739.1"/>
    </source>
</evidence>
<name>A0ABU8PGF7_9HYPH</name>
<organism evidence="1 2">
    <name type="scientific">Ochrobactrum vermis</name>
    <dbReference type="NCBI Taxonomy" id="1827297"/>
    <lineage>
        <taxon>Bacteria</taxon>
        <taxon>Pseudomonadati</taxon>
        <taxon>Pseudomonadota</taxon>
        <taxon>Alphaproteobacteria</taxon>
        <taxon>Hyphomicrobiales</taxon>
        <taxon>Brucellaceae</taxon>
        <taxon>Brucella/Ochrobactrum group</taxon>
        <taxon>Ochrobactrum</taxon>
    </lineage>
</organism>
<evidence type="ECO:0000313" key="2">
    <source>
        <dbReference type="Proteomes" id="UP001375812"/>
    </source>
</evidence>
<dbReference type="Pfam" id="PF06042">
    <property type="entry name" value="NTP_transf_6"/>
    <property type="match status" value="1"/>
</dbReference>
<protein>
    <submittedName>
        <fullName evidence="1">Nucleotidyltransferase family protein</fullName>
    </submittedName>
</protein>
<sequence length="215" mass="24555">MTGMSDHLRYVALLPAEQRNIFSQMILESPMLADALQRLHELAGEASEFWLVSGALYNTIWNRLTGRPALHGIKDLDIIYFDGSDLSWEAEDAVIARGTEVFRDFPLPVEIRNQARVHLWFEKRFGQPYAPLHSVTESIERYATIAHCVGARLAKDDEPADCGLLIHAPFGLDDIFSFRIRPNRAIDNRETHEIKADRALKFWPELTVQGWDVPD</sequence>
<reference evidence="1 2" key="1">
    <citation type="submission" date="2023-12" db="EMBL/GenBank/DDBJ databases">
        <title>Gut-associated functions are favored during microbiome assembly across C. elegans life.</title>
        <authorList>
            <person name="Zimmermann J."/>
        </authorList>
    </citation>
    <scope>NUCLEOTIDE SEQUENCE [LARGE SCALE GENOMIC DNA]</scope>
    <source>
        <strain evidence="1 2">MYb71</strain>
    </source>
</reference>